<feature type="chain" id="PRO_5036953699" evidence="1">
    <location>
        <begin position="17"/>
        <end position="556"/>
    </location>
</feature>
<keyword evidence="1" id="KW-0732">Signal</keyword>
<organism evidence="3 4">
    <name type="scientific">Romanomermis culicivorax</name>
    <name type="common">Nematode worm</name>
    <dbReference type="NCBI Taxonomy" id="13658"/>
    <lineage>
        <taxon>Eukaryota</taxon>
        <taxon>Metazoa</taxon>
        <taxon>Ecdysozoa</taxon>
        <taxon>Nematoda</taxon>
        <taxon>Enoplea</taxon>
        <taxon>Dorylaimia</taxon>
        <taxon>Mermithida</taxon>
        <taxon>Mermithoidea</taxon>
        <taxon>Mermithidae</taxon>
        <taxon>Romanomermis</taxon>
    </lineage>
</organism>
<dbReference type="Gene3D" id="3.40.50.1820">
    <property type="entry name" value="alpha/beta hydrolase"/>
    <property type="match status" value="1"/>
</dbReference>
<name>A0A915I4V4_ROMCU</name>
<feature type="signal peptide" evidence="1">
    <location>
        <begin position="1"/>
        <end position="16"/>
    </location>
</feature>
<dbReference type="WBParaSite" id="nRc.2.0.1.t08875-RA">
    <property type="protein sequence ID" value="nRc.2.0.1.t08875-RA"/>
    <property type="gene ID" value="nRc.2.0.1.g08875"/>
</dbReference>
<dbReference type="PROSITE" id="PS00941">
    <property type="entry name" value="CARBOXYLESTERASE_B_2"/>
    <property type="match status" value="1"/>
</dbReference>
<proteinExistence type="predicted"/>
<dbReference type="InterPro" id="IPR019819">
    <property type="entry name" value="Carboxylesterase_B_CS"/>
</dbReference>
<dbReference type="SUPFAM" id="SSF53474">
    <property type="entry name" value="alpha/beta-Hydrolases"/>
    <property type="match status" value="1"/>
</dbReference>
<protein>
    <submittedName>
        <fullName evidence="4">Carboxylesterase type B domain-containing protein</fullName>
    </submittedName>
</protein>
<dbReference type="InterPro" id="IPR029058">
    <property type="entry name" value="AB_hydrolase_fold"/>
</dbReference>
<dbReference type="Proteomes" id="UP000887565">
    <property type="component" value="Unplaced"/>
</dbReference>
<evidence type="ECO:0000313" key="4">
    <source>
        <dbReference type="WBParaSite" id="nRc.2.0.1.t08875-RA"/>
    </source>
</evidence>
<sequence>MFCFFIIIPLLMDVGAGLIKRRTKFGEVIGLIYTSPSGNTVEKYLGLPYARAPVGQFRFEYPIPLHSFPAVPYNATFRRPWCLQDDMYVYRSIGNEDCLYLNIFTPHETTNNSRYPVLFWIHGGSYKSWSGNVFDVDGAIDNFVSKGIILVTINFRLGALGFMSLLNSKLPGNYGLEDQLLALKWVNKYIDDFSGDKDSITICGESSGAASANLLAFSPKSTGFFHKIIMISGAAPAPWAIAPEVTKYFTKQIIDHIRCQGEDELECLKFQPYFRMSFGGTMAPIKDASHNTADPFSEELMIQMTPVVDNYRGSDAIVPFPLWQLITMSKLQVPVLMGFSRGELPRPVFHRAKKFSYLLPLGRLNNRREVNRREAVEIIKKHYCGNSSDETCIQLERQISVQIYNDYIMNVPVCMMAKLFEKCRAPTYVYCYDLKNDRSDEPAEHLSDVAFLFNNPSLIINNVNPPDIPLPAPQIKSFIFDSFLNFIKTGDPNNNQSISSFGFWPKYKPGESSVVRIQNDIIKLEGCYENEGEFWQSLDVEYAKYSAIKFRILQEK</sequence>
<accession>A0A915I4V4</accession>
<feature type="domain" description="Carboxylesterase type B" evidence="2">
    <location>
        <begin position="22"/>
        <end position="535"/>
    </location>
</feature>
<evidence type="ECO:0000313" key="3">
    <source>
        <dbReference type="Proteomes" id="UP000887565"/>
    </source>
</evidence>
<dbReference type="OMA" id="NDFIQPH"/>
<dbReference type="InterPro" id="IPR002018">
    <property type="entry name" value="CarbesteraseB"/>
</dbReference>
<dbReference type="InterPro" id="IPR050309">
    <property type="entry name" value="Type-B_Carboxylest/Lipase"/>
</dbReference>
<dbReference type="Pfam" id="PF00135">
    <property type="entry name" value="COesterase"/>
    <property type="match status" value="1"/>
</dbReference>
<dbReference type="AlphaFoldDB" id="A0A915I4V4"/>
<evidence type="ECO:0000256" key="1">
    <source>
        <dbReference type="SAM" id="SignalP"/>
    </source>
</evidence>
<dbReference type="PANTHER" id="PTHR11559">
    <property type="entry name" value="CARBOXYLESTERASE"/>
    <property type="match status" value="1"/>
</dbReference>
<keyword evidence="3" id="KW-1185">Reference proteome</keyword>
<reference evidence="4" key="1">
    <citation type="submission" date="2022-11" db="UniProtKB">
        <authorList>
            <consortium name="WormBaseParasite"/>
        </authorList>
    </citation>
    <scope>IDENTIFICATION</scope>
</reference>
<evidence type="ECO:0000259" key="2">
    <source>
        <dbReference type="Pfam" id="PF00135"/>
    </source>
</evidence>